<comment type="similarity">
    <text evidence="10">Belongs to the dynein light chain family.</text>
</comment>
<dbReference type="GO" id="GO:0051028">
    <property type="term" value="P:mRNA transport"/>
    <property type="evidence" value="ECO:0007669"/>
    <property type="project" value="UniProtKB-KW"/>
</dbReference>
<dbReference type="GeneID" id="40305186"/>
<dbReference type="GO" id="GO:0045505">
    <property type="term" value="F:dynein intermediate chain binding"/>
    <property type="evidence" value="ECO:0007669"/>
    <property type="project" value="TreeGrafter"/>
</dbReference>
<evidence type="ECO:0000256" key="9">
    <source>
        <dbReference type="ARBA" id="ARBA00023242"/>
    </source>
</evidence>
<keyword evidence="10" id="KW-0505">Motor protein</keyword>
<name>A0A2A9MMU0_BESBE</name>
<dbReference type="Gene3D" id="3.30.740.10">
    <property type="entry name" value="Protein Inhibitor Of Neuronal Nitric Oxide Synthase"/>
    <property type="match status" value="1"/>
</dbReference>
<dbReference type="VEuPathDB" id="ToxoDB:BESB_001230"/>
<dbReference type="PANTHER" id="PTHR11886:SF35">
    <property type="entry name" value="DYNEIN LIGHT CHAIN"/>
    <property type="match status" value="1"/>
</dbReference>
<dbReference type="KEGG" id="bbes:BESB_001230"/>
<keyword evidence="7" id="KW-0653">Protein transport</keyword>
<gene>
    <name evidence="11" type="ORF">BESB_001230</name>
</gene>
<keyword evidence="5 10" id="KW-0493">Microtubule</keyword>
<dbReference type="STRING" id="94643.A0A2A9MMU0"/>
<dbReference type="Proteomes" id="UP000224006">
    <property type="component" value="Chromosome I"/>
</dbReference>
<proteinExistence type="inferred from homology"/>
<keyword evidence="3" id="KW-0813">Transport</keyword>
<dbReference type="SMART" id="SM01375">
    <property type="entry name" value="Dynein_light"/>
    <property type="match status" value="1"/>
</dbReference>
<evidence type="ECO:0000313" key="12">
    <source>
        <dbReference type="Proteomes" id="UP000224006"/>
    </source>
</evidence>
<keyword evidence="10" id="KW-0243">Dynein</keyword>
<evidence type="ECO:0000256" key="5">
    <source>
        <dbReference type="ARBA" id="ARBA00022701"/>
    </source>
</evidence>
<dbReference type="AlphaFoldDB" id="A0A2A9MMU0"/>
<evidence type="ECO:0000256" key="10">
    <source>
        <dbReference type="RuleBase" id="RU365010"/>
    </source>
</evidence>
<keyword evidence="9" id="KW-0539">Nucleus</keyword>
<dbReference type="OrthoDB" id="10033309at2759"/>
<comment type="caution">
    <text evidence="11">The sequence shown here is derived from an EMBL/GenBank/DDBJ whole genome shotgun (WGS) entry which is preliminary data.</text>
</comment>
<evidence type="ECO:0000256" key="7">
    <source>
        <dbReference type="ARBA" id="ARBA00022927"/>
    </source>
</evidence>
<dbReference type="Pfam" id="PF01221">
    <property type="entry name" value="Dynein_light"/>
    <property type="match status" value="1"/>
</dbReference>
<evidence type="ECO:0000313" key="11">
    <source>
        <dbReference type="EMBL" id="PFH37781.1"/>
    </source>
</evidence>
<evidence type="ECO:0000256" key="4">
    <source>
        <dbReference type="ARBA" id="ARBA00022490"/>
    </source>
</evidence>
<evidence type="ECO:0000256" key="6">
    <source>
        <dbReference type="ARBA" id="ARBA00022816"/>
    </source>
</evidence>
<dbReference type="FunFam" id="3.30.740.10:FF:000005">
    <property type="entry name" value="Dynein light chain"/>
    <property type="match status" value="1"/>
</dbReference>
<dbReference type="EMBL" id="NWUJ01000001">
    <property type="protein sequence ID" value="PFH37781.1"/>
    <property type="molecule type" value="Genomic_DNA"/>
</dbReference>
<reference evidence="11 12" key="1">
    <citation type="submission" date="2017-09" db="EMBL/GenBank/DDBJ databases">
        <title>Genome sequencing of Besnoitia besnoiti strain Bb-Ger1.</title>
        <authorList>
            <person name="Schares G."/>
            <person name="Venepally P."/>
            <person name="Lorenzi H.A."/>
        </authorList>
    </citation>
    <scope>NUCLEOTIDE SEQUENCE [LARGE SCALE GENOMIC DNA]</scope>
    <source>
        <strain evidence="11 12">Bb-Ger1</strain>
    </source>
</reference>
<protein>
    <recommendedName>
        <fullName evidence="10">Dynein light chain</fullName>
    </recommendedName>
</protein>
<dbReference type="GO" id="GO:0005868">
    <property type="term" value="C:cytoplasmic dynein complex"/>
    <property type="evidence" value="ECO:0007669"/>
    <property type="project" value="TreeGrafter"/>
</dbReference>
<evidence type="ECO:0000256" key="8">
    <source>
        <dbReference type="ARBA" id="ARBA00023212"/>
    </source>
</evidence>
<dbReference type="GO" id="GO:0015031">
    <property type="term" value="P:protein transport"/>
    <property type="evidence" value="ECO:0007669"/>
    <property type="project" value="UniProtKB-KW"/>
</dbReference>
<keyword evidence="6" id="KW-0509">mRNA transport</keyword>
<evidence type="ECO:0000256" key="2">
    <source>
        <dbReference type="ARBA" id="ARBA00004245"/>
    </source>
</evidence>
<dbReference type="InterPro" id="IPR037177">
    <property type="entry name" value="DLC_sf"/>
</dbReference>
<evidence type="ECO:0000256" key="1">
    <source>
        <dbReference type="ARBA" id="ARBA00004123"/>
    </source>
</evidence>
<accession>A0A2A9MMU0</accession>
<sequence length="97" mass="11088">MQASRIGNMLATQETIMDMEPNSEMHADALAQAALAVQKYETEKEISRHIKAFFDAKYSPNWHCIVGKNFANYASYECKCYLFFYVGQTAVLLYKMG</sequence>
<keyword evidence="8 10" id="KW-0206">Cytoskeleton</keyword>
<dbReference type="SUPFAM" id="SSF54648">
    <property type="entry name" value="DLC"/>
    <property type="match status" value="1"/>
</dbReference>
<dbReference type="RefSeq" id="XP_029221790.1">
    <property type="nucleotide sequence ID" value="XM_029358878.1"/>
</dbReference>
<organism evidence="11 12">
    <name type="scientific">Besnoitia besnoiti</name>
    <name type="common">Apicomplexan protozoan</name>
    <dbReference type="NCBI Taxonomy" id="94643"/>
    <lineage>
        <taxon>Eukaryota</taxon>
        <taxon>Sar</taxon>
        <taxon>Alveolata</taxon>
        <taxon>Apicomplexa</taxon>
        <taxon>Conoidasida</taxon>
        <taxon>Coccidia</taxon>
        <taxon>Eucoccidiorida</taxon>
        <taxon>Eimeriorina</taxon>
        <taxon>Sarcocystidae</taxon>
        <taxon>Besnoitia</taxon>
    </lineage>
</organism>
<keyword evidence="4 10" id="KW-0963">Cytoplasm</keyword>
<evidence type="ECO:0000256" key="3">
    <source>
        <dbReference type="ARBA" id="ARBA00022448"/>
    </source>
</evidence>
<dbReference type="GO" id="GO:0007017">
    <property type="term" value="P:microtubule-based process"/>
    <property type="evidence" value="ECO:0007669"/>
    <property type="project" value="InterPro"/>
</dbReference>
<dbReference type="GO" id="GO:0005634">
    <property type="term" value="C:nucleus"/>
    <property type="evidence" value="ECO:0007669"/>
    <property type="project" value="UniProtKB-SubCell"/>
</dbReference>
<dbReference type="InterPro" id="IPR001372">
    <property type="entry name" value="Dynein_light_chain_typ-1/2"/>
</dbReference>
<dbReference type="PANTHER" id="PTHR11886">
    <property type="entry name" value="DYNEIN LIGHT CHAIN"/>
    <property type="match status" value="1"/>
</dbReference>
<dbReference type="GO" id="GO:0005874">
    <property type="term" value="C:microtubule"/>
    <property type="evidence" value="ECO:0007669"/>
    <property type="project" value="UniProtKB-KW"/>
</dbReference>
<comment type="subcellular location">
    <subcellularLocation>
        <location evidence="2 10">Cytoplasm</location>
        <location evidence="2 10">Cytoskeleton</location>
    </subcellularLocation>
    <subcellularLocation>
        <location evidence="1">Nucleus</location>
    </subcellularLocation>
</comment>
<keyword evidence="12" id="KW-1185">Reference proteome</keyword>